<protein>
    <submittedName>
        <fullName evidence="1">Uncharacterized protein</fullName>
    </submittedName>
</protein>
<evidence type="ECO:0000313" key="1">
    <source>
        <dbReference type="EMBL" id="MBJ7882964.1"/>
    </source>
</evidence>
<dbReference type="AlphaFoldDB" id="A0A934KSE7"/>
<dbReference type="EMBL" id="JAEHJZ010000064">
    <property type="protein sequence ID" value="MBJ7882964.1"/>
    <property type="molecule type" value="Genomic_DNA"/>
</dbReference>
<sequence length="60" mass="6620">MQIRLSYISAQGIYQDTALWHFEQQLEKGEVAKTTGRTGYGKGGTCQNKRATFAPPVSSL</sequence>
<comment type="caution">
    <text evidence="1">The sequence shown here is derived from an EMBL/GenBank/DDBJ whole genome shotgun (WGS) entry which is preliminary data.</text>
</comment>
<organism evidence="1 2">
    <name type="scientific">Gelidibacter salicanalis</name>
    <dbReference type="NCBI Taxonomy" id="291193"/>
    <lineage>
        <taxon>Bacteria</taxon>
        <taxon>Pseudomonadati</taxon>
        <taxon>Bacteroidota</taxon>
        <taxon>Flavobacteriia</taxon>
        <taxon>Flavobacteriales</taxon>
        <taxon>Flavobacteriaceae</taxon>
        <taxon>Gelidibacter</taxon>
    </lineage>
</organism>
<reference evidence="1 2" key="1">
    <citation type="submission" date="2020-09" db="EMBL/GenBank/DDBJ databases">
        <title>Draft genome of Gelidibacter salicanalis PAMC21136.</title>
        <authorList>
            <person name="Park H."/>
        </authorList>
    </citation>
    <scope>NUCLEOTIDE SEQUENCE [LARGE SCALE GENOMIC DNA]</scope>
    <source>
        <strain evidence="1 2">PAMC21136</strain>
    </source>
</reference>
<accession>A0A934KSE7</accession>
<dbReference type="Proteomes" id="UP000662373">
    <property type="component" value="Unassembled WGS sequence"/>
</dbReference>
<name>A0A934KSE7_9FLAO</name>
<gene>
    <name evidence="1" type="ORF">JEM65_20210</name>
</gene>
<proteinExistence type="predicted"/>
<evidence type="ECO:0000313" key="2">
    <source>
        <dbReference type="Proteomes" id="UP000662373"/>
    </source>
</evidence>
<keyword evidence="2" id="KW-1185">Reference proteome</keyword>